<proteinExistence type="predicted"/>
<feature type="signal peptide" evidence="1">
    <location>
        <begin position="1"/>
        <end position="23"/>
    </location>
</feature>
<dbReference type="RefSeq" id="WP_137629164.1">
    <property type="nucleotide sequence ID" value="NZ_BJDJ01000018.1"/>
</dbReference>
<protein>
    <recommendedName>
        <fullName evidence="5">Extracellular protein</fullName>
    </recommendedName>
</protein>
<evidence type="ECO:0000313" key="2">
    <source>
        <dbReference type="EMBL" id="MFC6179846.1"/>
    </source>
</evidence>
<dbReference type="EMBL" id="JBHSSC010000004">
    <property type="protein sequence ID" value="MFC6179846.1"/>
    <property type="molecule type" value="Genomic_DNA"/>
</dbReference>
<evidence type="ECO:0000256" key="1">
    <source>
        <dbReference type="SAM" id="SignalP"/>
    </source>
</evidence>
<reference evidence="4" key="2">
    <citation type="journal article" date="2019" name="Int. J. Syst. Evol. Microbiol.">
        <title>The Global Catalogue of Microorganisms (GCM) 10K type strain sequencing project: providing services to taxonomists for standard genome sequencing and annotation.</title>
        <authorList>
            <consortium name="The Broad Institute Genomics Platform"/>
            <consortium name="The Broad Institute Genome Sequencing Center for Infectious Disease"/>
            <person name="Wu L."/>
            <person name="Ma J."/>
        </authorList>
    </citation>
    <scope>NUCLEOTIDE SEQUENCE [LARGE SCALE GENOMIC DNA]</scope>
    <source>
        <strain evidence="4">CCM 8933</strain>
    </source>
</reference>
<dbReference type="EMBL" id="JBHSSC010000004">
    <property type="protein sequence ID" value="MFC6179910.1"/>
    <property type="molecule type" value="Genomic_DNA"/>
</dbReference>
<reference evidence="2" key="3">
    <citation type="submission" date="2024-09" db="EMBL/GenBank/DDBJ databases">
        <authorList>
            <person name="Sun Q."/>
            <person name="Mori K."/>
        </authorList>
    </citation>
    <scope>NUCLEOTIDE SEQUENCE</scope>
    <source>
        <strain evidence="2">CCM 8933</strain>
    </source>
</reference>
<evidence type="ECO:0000313" key="4">
    <source>
        <dbReference type="Proteomes" id="UP001596282"/>
    </source>
</evidence>
<feature type="chain" id="PRO_5045033266" description="Extracellular protein" evidence="1">
    <location>
        <begin position="24"/>
        <end position="171"/>
    </location>
</feature>
<keyword evidence="4" id="KW-1185">Reference proteome</keyword>
<dbReference type="Proteomes" id="UP001596282">
    <property type="component" value="Unassembled WGS sequence"/>
</dbReference>
<comment type="caution">
    <text evidence="2">The sequence shown here is derived from an EMBL/GenBank/DDBJ whole genome shotgun (WGS) entry which is preliminary data.</text>
</comment>
<gene>
    <name evidence="2" type="ORF">ACFP5Y_01060</name>
    <name evidence="3" type="ORF">ACFP5Y_01395</name>
</gene>
<accession>A0ABW1RWN1</accession>
<reference evidence="2" key="1">
    <citation type="journal article" date="2014" name="Int. J. Syst. Evol. Microbiol.">
        <title>Complete genome of a new Firmicutes species belonging to the dominant human colonic microbiota ('Ruminococcus bicirculans') reveals two chromosomes and a selective capacity to utilize plant glucans.</title>
        <authorList>
            <consortium name="NISC Comparative Sequencing Program"/>
            <person name="Wegmann U."/>
            <person name="Louis P."/>
            <person name="Goesmann A."/>
            <person name="Henrissat B."/>
            <person name="Duncan S.H."/>
            <person name="Flint H.J."/>
        </authorList>
    </citation>
    <scope>NUCLEOTIDE SEQUENCE</scope>
    <source>
        <strain evidence="2">CCM 8933</strain>
    </source>
</reference>
<organism evidence="2 4">
    <name type="scientific">Lactiplantibacillus daowaiensis</name>
    <dbReference type="NCBI Taxonomy" id="2559918"/>
    <lineage>
        <taxon>Bacteria</taxon>
        <taxon>Bacillati</taxon>
        <taxon>Bacillota</taxon>
        <taxon>Bacilli</taxon>
        <taxon>Lactobacillales</taxon>
        <taxon>Lactobacillaceae</taxon>
        <taxon>Lactiplantibacillus</taxon>
    </lineage>
</organism>
<evidence type="ECO:0008006" key="5">
    <source>
        <dbReference type="Google" id="ProtNLM"/>
    </source>
</evidence>
<sequence length="171" mass="19482">MKLVKLMSIALAATSLGSVATVAAPTMNAQAKAKMTLKTIPKQFRGTWYHYEKKSGYDYVKLSATKRTERITIMGLTNKRTVTMHQFDLNKGNKIGKNPHKWMYAYKQGKAYVMSEWGTHASDRENYVTTTRKYKGQTVKVIKATYPMINSQVIYSPSKAMAKQLWNLDNK</sequence>
<keyword evidence="1" id="KW-0732">Signal</keyword>
<name>A0ABW1RWN1_9LACO</name>
<evidence type="ECO:0000313" key="3">
    <source>
        <dbReference type="EMBL" id="MFC6179910.1"/>
    </source>
</evidence>